<dbReference type="Pfam" id="PF10708">
    <property type="entry name" value="DUF2510"/>
    <property type="match status" value="1"/>
</dbReference>
<evidence type="ECO:0000313" key="1">
    <source>
        <dbReference type="EMBL" id="MFC1407804.1"/>
    </source>
</evidence>
<dbReference type="EMBL" id="JBHEZX010000001">
    <property type="protein sequence ID" value="MFC1407804.1"/>
    <property type="molecule type" value="Genomic_DNA"/>
</dbReference>
<dbReference type="Proteomes" id="UP001592582">
    <property type="component" value="Unassembled WGS sequence"/>
</dbReference>
<dbReference type="InterPro" id="IPR018929">
    <property type="entry name" value="DUF2510"/>
</dbReference>
<sequence>MSTTTPAGWYPDPKPIDPAHPGQRWWNGSEWTVSTKPDEVLTIGPVPTKRARPRRATVLAGTVAALLGLGVGSLTTYLIMDGRHSTTTSSPSPSQRFNQGGAPFGEGGSGGSGGGSGGTGGGSGGTGGSGGAPGGSGGSSGGSGGLGGASSTTAYDVVDGLSLPIPSGWTGGTTDDGHAGLAIGQYTCAQSSSSTCTLGGANTETLKASVGDGAEAAAKADIAGAVKEAYGDITGHQQLESQAVTVAGRSGYLIRWKIDAKVGNSGTVETVVFPTSDNKSLVALHMGFDTAAKAPDVSLMDTIVSGIKDADTANLSGGGTGSTGSNS</sequence>
<gene>
    <name evidence="1" type="ORF">ACEZDG_00760</name>
</gene>
<organism evidence="1 2">
    <name type="scientific">Streptacidiphilus alkalitolerans</name>
    <dbReference type="NCBI Taxonomy" id="3342712"/>
    <lineage>
        <taxon>Bacteria</taxon>
        <taxon>Bacillati</taxon>
        <taxon>Actinomycetota</taxon>
        <taxon>Actinomycetes</taxon>
        <taxon>Kitasatosporales</taxon>
        <taxon>Streptomycetaceae</taxon>
        <taxon>Streptacidiphilus</taxon>
    </lineage>
</organism>
<proteinExistence type="predicted"/>
<reference evidence="1 2" key="1">
    <citation type="submission" date="2024-09" db="EMBL/GenBank/DDBJ databases">
        <authorList>
            <person name="Lee S.D."/>
        </authorList>
    </citation>
    <scope>NUCLEOTIDE SEQUENCE [LARGE SCALE GENOMIC DNA]</scope>
    <source>
        <strain evidence="1 2">N1-1</strain>
    </source>
</reference>
<keyword evidence="2" id="KW-1185">Reference proteome</keyword>
<comment type="caution">
    <text evidence="1">The sequence shown here is derived from an EMBL/GenBank/DDBJ whole genome shotgun (WGS) entry which is preliminary data.</text>
</comment>
<name>A0ABV6V268_9ACTN</name>
<evidence type="ECO:0000313" key="2">
    <source>
        <dbReference type="Proteomes" id="UP001592582"/>
    </source>
</evidence>
<accession>A0ABV6V268</accession>
<protein>
    <submittedName>
        <fullName evidence="1">DUF2510 domain-containing protein</fullName>
    </submittedName>
</protein>